<dbReference type="EMBL" id="JH598094">
    <property type="status" value="NOT_ANNOTATED_CDS"/>
    <property type="molecule type" value="Genomic_DNA"/>
</dbReference>
<name>M4B309_HYAAE</name>
<dbReference type="EnsemblProtists" id="HpaT800657">
    <property type="protein sequence ID" value="HpaP800657"/>
    <property type="gene ID" value="HpaG800657"/>
</dbReference>
<sequence length="80" mass="9199">MVSRVTRITSSRDNYNVDERRVADVGDLQTLLFQAEEKKRLAMEEKVKKESNWTDCSVGSRRRRQKAGGTRVGQLKAVQM</sequence>
<dbReference type="AlphaFoldDB" id="M4B309"/>
<dbReference type="VEuPathDB" id="FungiDB:HpaG800657"/>
<protein>
    <submittedName>
        <fullName evidence="2">Uncharacterized protein</fullName>
    </submittedName>
</protein>
<feature type="region of interest" description="Disordered" evidence="1">
    <location>
        <begin position="55"/>
        <end position="80"/>
    </location>
</feature>
<dbReference type="Proteomes" id="UP000011713">
    <property type="component" value="Unassembled WGS sequence"/>
</dbReference>
<reference evidence="3" key="1">
    <citation type="journal article" date="2010" name="Science">
        <title>Signatures of adaptation to obligate biotrophy in the Hyaloperonospora arabidopsidis genome.</title>
        <authorList>
            <person name="Baxter L."/>
            <person name="Tripathy S."/>
            <person name="Ishaque N."/>
            <person name="Boot N."/>
            <person name="Cabral A."/>
            <person name="Kemen E."/>
            <person name="Thines M."/>
            <person name="Ah-Fong A."/>
            <person name="Anderson R."/>
            <person name="Badejoko W."/>
            <person name="Bittner-Eddy P."/>
            <person name="Boore J.L."/>
            <person name="Chibucos M.C."/>
            <person name="Coates M."/>
            <person name="Dehal P."/>
            <person name="Delehaunty K."/>
            <person name="Dong S."/>
            <person name="Downton P."/>
            <person name="Dumas B."/>
            <person name="Fabro G."/>
            <person name="Fronick C."/>
            <person name="Fuerstenberg S.I."/>
            <person name="Fulton L."/>
            <person name="Gaulin E."/>
            <person name="Govers F."/>
            <person name="Hughes L."/>
            <person name="Humphray S."/>
            <person name="Jiang R.H."/>
            <person name="Judelson H."/>
            <person name="Kamoun S."/>
            <person name="Kyung K."/>
            <person name="Meijer H."/>
            <person name="Minx P."/>
            <person name="Morris P."/>
            <person name="Nelson J."/>
            <person name="Phuntumart V."/>
            <person name="Qutob D."/>
            <person name="Rehmany A."/>
            <person name="Rougon-Cardoso A."/>
            <person name="Ryden P."/>
            <person name="Torto-Alalibo T."/>
            <person name="Studholme D."/>
            <person name="Wang Y."/>
            <person name="Win J."/>
            <person name="Wood J."/>
            <person name="Clifton S.W."/>
            <person name="Rogers J."/>
            <person name="Van den Ackerveken G."/>
            <person name="Jones J.D."/>
            <person name="McDowell J.M."/>
            <person name="Beynon J."/>
            <person name="Tyler B.M."/>
        </authorList>
    </citation>
    <scope>NUCLEOTIDE SEQUENCE [LARGE SCALE GENOMIC DNA]</scope>
    <source>
        <strain evidence="3">Emoy2</strain>
    </source>
</reference>
<accession>M4B309</accession>
<keyword evidence="3" id="KW-1185">Reference proteome</keyword>
<organism evidence="2 3">
    <name type="scientific">Hyaloperonospora arabidopsidis (strain Emoy2)</name>
    <name type="common">Downy mildew agent</name>
    <name type="synonym">Peronospora arabidopsidis</name>
    <dbReference type="NCBI Taxonomy" id="559515"/>
    <lineage>
        <taxon>Eukaryota</taxon>
        <taxon>Sar</taxon>
        <taxon>Stramenopiles</taxon>
        <taxon>Oomycota</taxon>
        <taxon>Peronosporomycetes</taxon>
        <taxon>Peronosporales</taxon>
        <taxon>Peronosporaceae</taxon>
        <taxon>Hyaloperonospora</taxon>
    </lineage>
</organism>
<evidence type="ECO:0000313" key="3">
    <source>
        <dbReference type="Proteomes" id="UP000011713"/>
    </source>
</evidence>
<dbReference type="InParanoid" id="M4B309"/>
<proteinExistence type="predicted"/>
<evidence type="ECO:0000256" key="1">
    <source>
        <dbReference type="SAM" id="MobiDB-lite"/>
    </source>
</evidence>
<dbReference type="HOGENOM" id="CLU_2594915_0_0_1"/>
<evidence type="ECO:0000313" key="2">
    <source>
        <dbReference type="EnsemblProtists" id="HpaP800657"/>
    </source>
</evidence>
<dbReference type="EnsemblProtists" id="HpaT800658">
    <property type="protein sequence ID" value="HpaP800658"/>
    <property type="gene ID" value="HpaG800658"/>
</dbReference>
<reference evidence="2" key="2">
    <citation type="submission" date="2015-06" db="UniProtKB">
        <authorList>
            <consortium name="EnsemblProtists"/>
        </authorList>
    </citation>
    <scope>IDENTIFICATION</scope>
    <source>
        <strain evidence="2">Emoy2</strain>
    </source>
</reference>